<organism evidence="1">
    <name type="scientific">marine sediment metagenome</name>
    <dbReference type="NCBI Taxonomy" id="412755"/>
    <lineage>
        <taxon>unclassified sequences</taxon>
        <taxon>metagenomes</taxon>
        <taxon>ecological metagenomes</taxon>
    </lineage>
</organism>
<evidence type="ECO:0008006" key="2">
    <source>
        <dbReference type="Google" id="ProtNLM"/>
    </source>
</evidence>
<dbReference type="EMBL" id="LAZR01004147">
    <property type="protein sequence ID" value="KKN11320.1"/>
    <property type="molecule type" value="Genomic_DNA"/>
</dbReference>
<reference evidence="1" key="1">
    <citation type="journal article" date="2015" name="Nature">
        <title>Complex archaea that bridge the gap between prokaryotes and eukaryotes.</title>
        <authorList>
            <person name="Spang A."/>
            <person name="Saw J.H."/>
            <person name="Jorgensen S.L."/>
            <person name="Zaremba-Niedzwiedzka K."/>
            <person name="Martijn J."/>
            <person name="Lind A.E."/>
            <person name="van Eijk R."/>
            <person name="Schleper C."/>
            <person name="Guy L."/>
            <person name="Ettema T.J."/>
        </authorList>
    </citation>
    <scope>NUCLEOTIDE SEQUENCE</scope>
</reference>
<comment type="caution">
    <text evidence="1">The sequence shown here is derived from an EMBL/GenBank/DDBJ whole genome shotgun (WGS) entry which is preliminary data.</text>
</comment>
<protein>
    <recommendedName>
        <fullName evidence="2">DksA C4-type domain-containing protein</fullName>
    </recommendedName>
</protein>
<accession>A0A0F9MVL2</accession>
<gene>
    <name evidence="1" type="ORF">LCGC14_1027700</name>
</gene>
<dbReference type="AlphaFoldDB" id="A0A0F9MVL2"/>
<sequence>MKRTKTIVIKDPKLRKIRDSLRKILILECVAREEEISARRRKIRFDKEGKIRSLTIKEEEEVLKLSLELRKYMFSMRESICSCQLCHSTDKDMSYDPKEKRWYCVDCSKELENFSQIN</sequence>
<proteinExistence type="predicted"/>
<name>A0A0F9MVL2_9ZZZZ</name>
<evidence type="ECO:0000313" key="1">
    <source>
        <dbReference type="EMBL" id="KKN11320.1"/>
    </source>
</evidence>